<reference evidence="2 3" key="1">
    <citation type="submission" date="2023-07" db="EMBL/GenBank/DDBJ databases">
        <title>Genomic Encyclopedia of Type Strains, Phase IV (KMG-IV): sequencing the most valuable type-strain genomes for metagenomic binning, comparative biology and taxonomic classification.</title>
        <authorList>
            <person name="Goeker M."/>
        </authorList>
    </citation>
    <scope>NUCLEOTIDE SEQUENCE [LARGE SCALE GENOMIC DNA]</scope>
    <source>
        <strain evidence="2 3">DSM 29005</strain>
    </source>
</reference>
<organism evidence="2 3">
    <name type="scientific">Metabacillus malikii</name>
    <dbReference type="NCBI Taxonomy" id="1504265"/>
    <lineage>
        <taxon>Bacteria</taxon>
        <taxon>Bacillati</taxon>
        <taxon>Bacillota</taxon>
        <taxon>Bacilli</taxon>
        <taxon>Bacillales</taxon>
        <taxon>Bacillaceae</taxon>
        <taxon>Metabacillus</taxon>
    </lineage>
</organism>
<dbReference type="EMBL" id="JAUSUD010000018">
    <property type="protein sequence ID" value="MDQ0232145.1"/>
    <property type="molecule type" value="Genomic_DNA"/>
</dbReference>
<keyword evidence="1" id="KW-1133">Transmembrane helix</keyword>
<keyword evidence="3" id="KW-1185">Reference proteome</keyword>
<proteinExistence type="predicted"/>
<dbReference type="Proteomes" id="UP001234495">
    <property type="component" value="Unassembled WGS sequence"/>
</dbReference>
<evidence type="ECO:0000313" key="2">
    <source>
        <dbReference type="EMBL" id="MDQ0232145.1"/>
    </source>
</evidence>
<accession>A0ABT9ZLS4</accession>
<protein>
    <submittedName>
        <fullName evidence="2">Uncharacterized protein</fullName>
    </submittedName>
</protein>
<feature type="transmembrane region" description="Helical" evidence="1">
    <location>
        <begin position="20"/>
        <end position="39"/>
    </location>
</feature>
<keyword evidence="1" id="KW-0812">Transmembrane</keyword>
<keyword evidence="1" id="KW-0472">Membrane</keyword>
<comment type="caution">
    <text evidence="2">The sequence shown here is derived from an EMBL/GenBank/DDBJ whole genome shotgun (WGS) entry which is preliminary data.</text>
</comment>
<evidence type="ECO:0000313" key="3">
    <source>
        <dbReference type="Proteomes" id="UP001234495"/>
    </source>
</evidence>
<dbReference type="RefSeq" id="WP_307344164.1">
    <property type="nucleotide sequence ID" value="NZ_JAUSUD010000018.1"/>
</dbReference>
<name>A0ABT9ZLS4_9BACI</name>
<sequence>MKKDNEHVLSEFLSWINNYPVLTTALSLILILILLLSSIEAGQHMVIQPGVEHEYSIFIMP</sequence>
<evidence type="ECO:0000256" key="1">
    <source>
        <dbReference type="SAM" id="Phobius"/>
    </source>
</evidence>
<gene>
    <name evidence="2" type="ORF">J2S19_003432</name>
</gene>